<sequence length="261" mass="27801">MAGKRTRLDAKGVTRLRSRAPLAATAAAIVLGLFLAPTVSSAFSSGFDAKPVSLAARGGIGSFTPASVDERLASQITVRALNGKQFRFTPAGNETRPGRAVTVAVRLDSQTARAFSVRSVLAEVQPGAGASPVRIAPTAFNLGMARGYTSFAPSGASSALHDLQRIEMPDLARIKPSAVKSTPSRFAPRVEVDDRDRAGRAPRTLEGQGDYQVELGGSYRLTRNLNVNAGVRYSPERDRLLPLTDGKQDNQAVYVGTQFRF</sequence>
<protein>
    <submittedName>
        <fullName evidence="1">Uncharacterized protein</fullName>
    </submittedName>
</protein>
<dbReference type="EMBL" id="JACICY010000002">
    <property type="protein sequence ID" value="MBB3860100.1"/>
    <property type="molecule type" value="Genomic_DNA"/>
</dbReference>
<proteinExistence type="predicted"/>
<dbReference type="SUPFAM" id="SSF56925">
    <property type="entry name" value="OMPA-like"/>
    <property type="match status" value="1"/>
</dbReference>
<reference evidence="1 2" key="1">
    <citation type="submission" date="2020-08" db="EMBL/GenBank/DDBJ databases">
        <title>Genomic Encyclopedia of Type Strains, Phase IV (KMG-IV): sequencing the most valuable type-strain genomes for metagenomic binning, comparative biology and taxonomic classification.</title>
        <authorList>
            <person name="Goeker M."/>
        </authorList>
    </citation>
    <scope>NUCLEOTIDE SEQUENCE [LARGE SCALE GENOMIC DNA]</scope>
    <source>
        <strain evidence="1 2">DSM 14552</strain>
    </source>
</reference>
<evidence type="ECO:0000313" key="1">
    <source>
        <dbReference type="EMBL" id="MBB3860100.1"/>
    </source>
</evidence>
<evidence type="ECO:0000313" key="2">
    <source>
        <dbReference type="Proteomes" id="UP000562395"/>
    </source>
</evidence>
<keyword evidence="2" id="KW-1185">Reference proteome</keyword>
<organism evidence="1 2">
    <name type="scientific">Novosphingobium hassiacum</name>
    <dbReference type="NCBI Taxonomy" id="173676"/>
    <lineage>
        <taxon>Bacteria</taxon>
        <taxon>Pseudomonadati</taxon>
        <taxon>Pseudomonadota</taxon>
        <taxon>Alphaproteobacteria</taxon>
        <taxon>Sphingomonadales</taxon>
        <taxon>Sphingomonadaceae</taxon>
        <taxon>Novosphingobium</taxon>
    </lineage>
</organism>
<accession>A0A7W5ZYM4</accession>
<name>A0A7W5ZYM4_9SPHN</name>
<dbReference type="RefSeq" id="WP_246385582.1">
    <property type="nucleotide sequence ID" value="NZ_JACICY010000002.1"/>
</dbReference>
<dbReference type="InterPro" id="IPR011250">
    <property type="entry name" value="OMP/PagP_B-barrel"/>
</dbReference>
<dbReference type="Proteomes" id="UP000562395">
    <property type="component" value="Unassembled WGS sequence"/>
</dbReference>
<gene>
    <name evidence="1" type="ORF">GGQ88_001361</name>
</gene>
<dbReference type="AlphaFoldDB" id="A0A7W5ZYM4"/>
<comment type="caution">
    <text evidence="1">The sequence shown here is derived from an EMBL/GenBank/DDBJ whole genome shotgun (WGS) entry which is preliminary data.</text>
</comment>